<dbReference type="RefSeq" id="XP_067921886.1">
    <property type="nucleotide sequence ID" value="XM_068066137.1"/>
</dbReference>
<feature type="region of interest" description="Disordered" evidence="1">
    <location>
        <begin position="90"/>
        <end position="128"/>
    </location>
</feature>
<feature type="region of interest" description="Disordered" evidence="1">
    <location>
        <begin position="1"/>
        <end position="59"/>
    </location>
</feature>
<name>A0A2C6KVM6_9APIC</name>
<feature type="compositionally biased region" description="Basic and acidic residues" evidence="1">
    <location>
        <begin position="111"/>
        <end position="128"/>
    </location>
</feature>
<organism evidence="2 3">
    <name type="scientific">Cystoisospora suis</name>
    <dbReference type="NCBI Taxonomy" id="483139"/>
    <lineage>
        <taxon>Eukaryota</taxon>
        <taxon>Sar</taxon>
        <taxon>Alveolata</taxon>
        <taxon>Apicomplexa</taxon>
        <taxon>Conoidasida</taxon>
        <taxon>Coccidia</taxon>
        <taxon>Eucoccidiorida</taxon>
        <taxon>Eimeriorina</taxon>
        <taxon>Sarcocystidae</taxon>
        <taxon>Cystoisospora</taxon>
    </lineage>
</organism>
<sequence length="128" mass="13983">MMLGTLPTNSRNRGGGGGEAAKLKTSHSLDEEDEEREDPSNRVFRTRVDGMPGKAANHEEGMIAAATKEKENKSNLAKKSCLKKTEGYTRIGAGGRIASSSSSGQYNEADWNERYNDDGYDQHSVEDQ</sequence>
<feature type="non-terminal residue" evidence="2">
    <location>
        <position position="128"/>
    </location>
</feature>
<comment type="caution">
    <text evidence="2">The sequence shown here is derived from an EMBL/GenBank/DDBJ whole genome shotgun (WGS) entry which is preliminary data.</text>
</comment>
<gene>
    <name evidence="2" type="ORF">CSUI_005972</name>
</gene>
<reference evidence="2 3" key="1">
    <citation type="journal article" date="2017" name="Int. J. Parasitol.">
        <title>The genome of the protozoan parasite Cystoisospora suis and a reverse vaccinology approach to identify vaccine candidates.</title>
        <authorList>
            <person name="Palmieri N."/>
            <person name="Shrestha A."/>
            <person name="Ruttkowski B."/>
            <person name="Beck T."/>
            <person name="Vogl C."/>
            <person name="Tomley F."/>
            <person name="Blake D.P."/>
            <person name="Joachim A."/>
        </authorList>
    </citation>
    <scope>NUCLEOTIDE SEQUENCE [LARGE SCALE GENOMIC DNA]</scope>
    <source>
        <strain evidence="2 3">Wien I</strain>
    </source>
</reference>
<evidence type="ECO:0000313" key="3">
    <source>
        <dbReference type="Proteomes" id="UP000221165"/>
    </source>
</evidence>
<accession>A0A2C6KVM6</accession>
<protein>
    <submittedName>
        <fullName evidence="2">Uncharacterized protein</fullName>
    </submittedName>
</protein>
<evidence type="ECO:0000256" key="1">
    <source>
        <dbReference type="SAM" id="MobiDB-lite"/>
    </source>
</evidence>
<dbReference type="GeneID" id="94429348"/>
<dbReference type="Proteomes" id="UP000221165">
    <property type="component" value="Unassembled WGS sequence"/>
</dbReference>
<dbReference type="EMBL" id="MIGC01002969">
    <property type="protein sequence ID" value="PHJ20195.1"/>
    <property type="molecule type" value="Genomic_DNA"/>
</dbReference>
<dbReference type="AlphaFoldDB" id="A0A2C6KVM6"/>
<dbReference type="VEuPathDB" id="ToxoDB:CSUI_005972"/>
<evidence type="ECO:0000313" key="2">
    <source>
        <dbReference type="EMBL" id="PHJ20195.1"/>
    </source>
</evidence>
<keyword evidence="3" id="KW-1185">Reference proteome</keyword>
<feature type="compositionally biased region" description="Polar residues" evidence="1">
    <location>
        <begin position="1"/>
        <end position="12"/>
    </location>
</feature>
<proteinExistence type="predicted"/>